<accession>A0AAT9FQL4</accession>
<dbReference type="EMBL" id="AP026866">
    <property type="protein sequence ID" value="BDS08225.1"/>
    <property type="molecule type" value="Genomic_DNA"/>
</dbReference>
<keyword evidence="1" id="KW-0472">Membrane</keyword>
<feature type="transmembrane region" description="Helical" evidence="1">
    <location>
        <begin position="45"/>
        <end position="65"/>
    </location>
</feature>
<keyword evidence="1" id="KW-1133">Transmembrane helix</keyword>
<organism evidence="2">
    <name type="scientific">Oceaniferula spumae</name>
    <dbReference type="NCBI Taxonomy" id="2979115"/>
    <lineage>
        <taxon>Bacteria</taxon>
        <taxon>Pseudomonadati</taxon>
        <taxon>Verrucomicrobiota</taxon>
        <taxon>Verrucomicrobiia</taxon>
        <taxon>Verrucomicrobiales</taxon>
        <taxon>Verrucomicrobiaceae</taxon>
        <taxon>Oceaniferula</taxon>
    </lineage>
</organism>
<name>A0AAT9FQL4_9BACT</name>
<evidence type="ECO:0000313" key="2">
    <source>
        <dbReference type="EMBL" id="BDS08225.1"/>
    </source>
</evidence>
<evidence type="ECO:0000256" key="1">
    <source>
        <dbReference type="SAM" id="Phobius"/>
    </source>
</evidence>
<sequence>MLNCLGVWGLKLKVIAMSGKKASWAMVCAGLARMILHSREMRRKVLFQLVIVLVIIVTLGAWPLANWLSGNVWLFLIWWAAVMFYGLMIILLAIYDMAAVVKEERKKHRQ</sequence>
<gene>
    <name evidence="2" type="ORF">NT6N_32650</name>
</gene>
<protein>
    <submittedName>
        <fullName evidence="2">Uncharacterized protein</fullName>
    </submittedName>
</protein>
<reference evidence="2" key="1">
    <citation type="submission" date="2024-07" db="EMBL/GenBank/DDBJ databases">
        <title>Complete genome sequence of Verrucomicrobiaceae bacterium NT6N.</title>
        <authorList>
            <person name="Huang C."/>
            <person name="Takami H."/>
            <person name="Hamasaki K."/>
        </authorList>
    </citation>
    <scope>NUCLEOTIDE SEQUENCE</scope>
    <source>
        <strain evidence="2">NT6N</strain>
    </source>
</reference>
<feature type="transmembrane region" description="Helical" evidence="1">
    <location>
        <begin position="77"/>
        <end position="101"/>
    </location>
</feature>
<proteinExistence type="predicted"/>
<dbReference type="AlphaFoldDB" id="A0AAT9FQL4"/>
<keyword evidence="1" id="KW-0812">Transmembrane</keyword>
<dbReference type="KEGG" id="osu:NT6N_32650"/>